<gene>
    <name evidence="8" type="ORF">DASB73_013460</name>
</gene>
<comment type="subcellular location">
    <subcellularLocation>
        <location evidence="1">Membrane</location>
        <topology evidence="1">Multi-pass membrane protein</topology>
    </subcellularLocation>
</comment>
<evidence type="ECO:0000256" key="4">
    <source>
        <dbReference type="ARBA" id="ARBA00023136"/>
    </source>
</evidence>
<feature type="transmembrane region" description="Helical" evidence="6">
    <location>
        <begin position="119"/>
        <end position="143"/>
    </location>
</feature>
<dbReference type="InterPro" id="IPR009571">
    <property type="entry name" value="SUR7/Rim9-like_fungi"/>
</dbReference>
<feature type="compositionally biased region" description="Low complexity" evidence="5">
    <location>
        <begin position="441"/>
        <end position="471"/>
    </location>
</feature>
<comment type="caution">
    <text evidence="8">The sequence shown here is derived from an EMBL/GenBank/DDBJ whole genome shotgun (WGS) entry which is preliminary data.</text>
</comment>
<feature type="compositionally biased region" description="Polar residues" evidence="5">
    <location>
        <begin position="368"/>
        <end position="402"/>
    </location>
</feature>
<evidence type="ECO:0000256" key="7">
    <source>
        <dbReference type="SAM" id="SignalP"/>
    </source>
</evidence>
<dbReference type="GO" id="GO:0035838">
    <property type="term" value="C:growing cell tip"/>
    <property type="evidence" value="ECO:0007669"/>
    <property type="project" value="TreeGrafter"/>
</dbReference>
<evidence type="ECO:0000313" key="9">
    <source>
        <dbReference type="Proteomes" id="UP001362899"/>
    </source>
</evidence>
<dbReference type="InterPro" id="IPR051380">
    <property type="entry name" value="pH-response_reg_palI/RIM9"/>
</dbReference>
<feature type="compositionally biased region" description="Low complexity" evidence="5">
    <location>
        <begin position="404"/>
        <end position="434"/>
    </location>
</feature>
<evidence type="ECO:0000256" key="5">
    <source>
        <dbReference type="SAM" id="MobiDB-lite"/>
    </source>
</evidence>
<keyword evidence="2 6" id="KW-0812">Transmembrane</keyword>
<protein>
    <submittedName>
        <fullName evidence="8">Tos7 protein</fullName>
    </submittedName>
</protein>
<dbReference type="AlphaFoldDB" id="A0AAV5RG27"/>
<dbReference type="Pfam" id="PF06687">
    <property type="entry name" value="SUR7"/>
    <property type="match status" value="1"/>
</dbReference>
<accession>A0AAV5RG27</accession>
<evidence type="ECO:0000256" key="3">
    <source>
        <dbReference type="ARBA" id="ARBA00022989"/>
    </source>
</evidence>
<name>A0AAV5RG27_STABA</name>
<dbReference type="PANTHER" id="PTHR28013">
    <property type="entry name" value="PROTEIN DCV1-RELATED"/>
    <property type="match status" value="1"/>
</dbReference>
<evidence type="ECO:0000256" key="1">
    <source>
        <dbReference type="ARBA" id="ARBA00004141"/>
    </source>
</evidence>
<reference evidence="8 9" key="1">
    <citation type="journal article" date="2023" name="Elife">
        <title>Identification of key yeast species and microbe-microbe interactions impacting larval growth of Drosophila in the wild.</title>
        <authorList>
            <person name="Mure A."/>
            <person name="Sugiura Y."/>
            <person name="Maeda R."/>
            <person name="Honda K."/>
            <person name="Sakurai N."/>
            <person name="Takahashi Y."/>
            <person name="Watada M."/>
            <person name="Katoh T."/>
            <person name="Gotoh A."/>
            <person name="Gotoh Y."/>
            <person name="Taniguchi I."/>
            <person name="Nakamura K."/>
            <person name="Hayashi T."/>
            <person name="Katayama T."/>
            <person name="Uemura T."/>
            <person name="Hattori Y."/>
        </authorList>
    </citation>
    <scope>NUCLEOTIDE SEQUENCE [LARGE SCALE GENOMIC DNA]</scope>
    <source>
        <strain evidence="8 9">SB-73</strain>
    </source>
</reference>
<keyword evidence="4 6" id="KW-0472">Membrane</keyword>
<dbReference type="GO" id="GO:0032153">
    <property type="term" value="C:cell division site"/>
    <property type="evidence" value="ECO:0007669"/>
    <property type="project" value="TreeGrafter"/>
</dbReference>
<evidence type="ECO:0000256" key="6">
    <source>
        <dbReference type="SAM" id="Phobius"/>
    </source>
</evidence>
<evidence type="ECO:0000256" key="2">
    <source>
        <dbReference type="ARBA" id="ARBA00022692"/>
    </source>
</evidence>
<dbReference type="Proteomes" id="UP001362899">
    <property type="component" value="Unassembled WGS sequence"/>
</dbReference>
<feature type="compositionally biased region" description="Low complexity" evidence="5">
    <location>
        <begin position="356"/>
        <end position="367"/>
    </location>
</feature>
<evidence type="ECO:0000313" key="8">
    <source>
        <dbReference type="EMBL" id="GMM50388.1"/>
    </source>
</evidence>
<feature type="chain" id="PRO_5043719572" evidence="7">
    <location>
        <begin position="28"/>
        <end position="508"/>
    </location>
</feature>
<feature type="region of interest" description="Disordered" evidence="5">
    <location>
        <begin position="356"/>
        <end position="508"/>
    </location>
</feature>
<keyword evidence="7" id="KW-0732">Signal</keyword>
<feature type="transmembrane region" description="Helical" evidence="6">
    <location>
        <begin position="149"/>
        <end position="170"/>
    </location>
</feature>
<feature type="transmembrane region" description="Helical" evidence="6">
    <location>
        <begin position="89"/>
        <end position="112"/>
    </location>
</feature>
<proteinExistence type="predicted"/>
<organism evidence="8 9">
    <name type="scientific">Starmerella bacillaris</name>
    <name type="common">Yeast</name>
    <name type="synonym">Candida zemplinina</name>
    <dbReference type="NCBI Taxonomy" id="1247836"/>
    <lineage>
        <taxon>Eukaryota</taxon>
        <taxon>Fungi</taxon>
        <taxon>Dikarya</taxon>
        <taxon>Ascomycota</taxon>
        <taxon>Saccharomycotina</taxon>
        <taxon>Dipodascomycetes</taxon>
        <taxon>Dipodascales</taxon>
        <taxon>Trichomonascaceae</taxon>
        <taxon>Starmerella</taxon>
    </lineage>
</organism>
<feature type="region of interest" description="Disordered" evidence="5">
    <location>
        <begin position="303"/>
        <end position="329"/>
    </location>
</feature>
<sequence>MMSKRNTILLSFVAFLAFGFQTVGVFTDPLSKGKLSIASTSTYNYGVFGYCKLEDGSRECSGYSVGYDIDDTDLDYGINSSGKKILTEILISHVVAAGLQLISLILAISTIWKNQGWYIFIICYFIFTFLVSSLSFIVEMLLFRLHLQFSGWFTLAASVLSIVYTILMGLDYSSLRKDRDSPEDEDLLLDSNDKSFFPLDEKPFDLYTTSLGEIKGPYNMSNSSLSSTSLPKKDQMVTVTSLASGENESIHSSVYDSASDVFGPKQNTMDSRRNAGNPLVPAGAYVSGAGVENARIRQAPNNQVRMPNAGRPAQHVPPPQVATQAVTSHTNNATQQLSNVAPAAASVVPGAVNNFQQSGSRQQHQGSNNVQGVQTQQTSPSRNQQVNQSPPRQDARNTNPGMAQTWNQTNQTNQNYQPKYTPPRQQYQPQYAQQAPPPPQAWYQPQYSQPVYQQPMMQQQPRQYAQPMYQQSYGPPNQPPPRLPLSDFALQNNPDFMVPGNRRRQRPM</sequence>
<dbReference type="GO" id="GO:0005886">
    <property type="term" value="C:plasma membrane"/>
    <property type="evidence" value="ECO:0007669"/>
    <property type="project" value="InterPro"/>
</dbReference>
<keyword evidence="3 6" id="KW-1133">Transmembrane helix</keyword>
<feature type="signal peptide" evidence="7">
    <location>
        <begin position="1"/>
        <end position="27"/>
    </location>
</feature>
<dbReference type="PANTHER" id="PTHR28013:SF3">
    <property type="entry name" value="PROTEIN DCV1-RELATED"/>
    <property type="match status" value="1"/>
</dbReference>
<keyword evidence="9" id="KW-1185">Reference proteome</keyword>
<dbReference type="EMBL" id="BTGC01000003">
    <property type="protein sequence ID" value="GMM50388.1"/>
    <property type="molecule type" value="Genomic_DNA"/>
</dbReference>